<evidence type="ECO:0000256" key="2">
    <source>
        <dbReference type="ARBA" id="ARBA00022692"/>
    </source>
</evidence>
<feature type="transmembrane region" description="Helical" evidence="5">
    <location>
        <begin position="47"/>
        <end position="66"/>
    </location>
</feature>
<dbReference type="GO" id="GO:0012505">
    <property type="term" value="C:endomembrane system"/>
    <property type="evidence" value="ECO:0007669"/>
    <property type="project" value="UniProtKB-SubCell"/>
</dbReference>
<dbReference type="CDD" id="cd02437">
    <property type="entry name" value="CCC1_like_1"/>
    <property type="match status" value="1"/>
</dbReference>
<feature type="transmembrane region" description="Helical" evidence="5">
    <location>
        <begin position="72"/>
        <end position="89"/>
    </location>
</feature>
<dbReference type="GO" id="GO:0005384">
    <property type="term" value="F:manganese ion transmembrane transporter activity"/>
    <property type="evidence" value="ECO:0007669"/>
    <property type="project" value="InterPro"/>
</dbReference>
<dbReference type="STRING" id="1143323.M787_001325"/>
<evidence type="ECO:0000313" key="6">
    <source>
        <dbReference type="EMBL" id="ANG65963.1"/>
    </source>
</evidence>
<evidence type="ECO:0000256" key="1">
    <source>
        <dbReference type="ARBA" id="ARBA00004127"/>
    </source>
</evidence>
<evidence type="ECO:0000313" key="7">
    <source>
        <dbReference type="Proteomes" id="UP000019147"/>
    </source>
</evidence>
<feature type="transmembrane region" description="Helical" evidence="5">
    <location>
        <begin position="227"/>
        <end position="247"/>
    </location>
</feature>
<reference evidence="6 7" key="1">
    <citation type="journal article" date="2014" name="Syst. Appl. Microbiol.">
        <title>Evidence for the existence of two new members of the family Chlamydiaceae and proposal of Chlamydia avium sp. nov. and Chlamydia gallinacea sp. nov.</title>
        <authorList>
            <person name="Sachse K."/>
            <person name="Laroucau K."/>
            <person name="Riege K."/>
            <person name="Wehner S."/>
            <person name="Dilcher M."/>
            <person name="Creasy H.H."/>
            <person name="Weidmann M."/>
            <person name="Myers G."/>
            <person name="Vorimore F."/>
            <person name="Vicari N."/>
            <person name="Magnino S."/>
            <person name="Liebler-Tenorio E."/>
            <person name="Ruettger A."/>
            <person name="Bavoil P.M."/>
            <person name="Hufert F.T."/>
            <person name="Rossello-Mora R."/>
            <person name="Marz M."/>
        </authorList>
    </citation>
    <scope>NUCLEOTIDE SEQUENCE [LARGE SCALE GENOMIC DNA]</scope>
    <source>
        <strain evidence="6 7">08-1274/3</strain>
    </source>
</reference>
<keyword evidence="4 5" id="KW-0472">Membrane</keyword>
<organism evidence="6 7">
    <name type="scientific">Chlamydia gallinacea 08-1274/3</name>
    <dbReference type="NCBI Taxonomy" id="1143323"/>
    <lineage>
        <taxon>Bacteria</taxon>
        <taxon>Pseudomonadati</taxon>
        <taxon>Chlamydiota</taxon>
        <taxon>Chlamydiia</taxon>
        <taxon>Chlamydiales</taxon>
        <taxon>Chlamydiaceae</taxon>
        <taxon>Chlamydia/Chlamydophila group</taxon>
        <taxon>Chlamydia</taxon>
    </lineage>
</organism>
<feature type="transmembrane region" description="Helical" evidence="5">
    <location>
        <begin position="182"/>
        <end position="215"/>
    </location>
</feature>
<keyword evidence="2 5" id="KW-0812">Transmembrane</keyword>
<dbReference type="InterPro" id="IPR008217">
    <property type="entry name" value="Ccc1_fam"/>
</dbReference>
<accession>A0A173DYG5</accession>
<dbReference type="EMBL" id="CP015840">
    <property type="protein sequence ID" value="ANG65963.1"/>
    <property type="molecule type" value="Genomic_DNA"/>
</dbReference>
<gene>
    <name evidence="6" type="ORF">M787_001325</name>
</gene>
<evidence type="ECO:0000256" key="4">
    <source>
        <dbReference type="ARBA" id="ARBA00023136"/>
    </source>
</evidence>
<dbReference type="Proteomes" id="UP000019147">
    <property type="component" value="Chromosome"/>
</dbReference>
<dbReference type="OrthoDB" id="19013at2"/>
<protein>
    <recommendedName>
        <fullName evidence="8">VIT family protein</fullName>
    </recommendedName>
</protein>
<evidence type="ECO:0000256" key="5">
    <source>
        <dbReference type="SAM" id="Phobius"/>
    </source>
</evidence>
<name>A0A173DYG5_9CHLA</name>
<dbReference type="KEGG" id="cgz:M787_001325"/>
<sequence>MSAKQYAHFNNCTPEEHIEDIRDRHRVCMGEPHTTRKGLIYHLVDDALSIGVFLFFIRTLFFLMPIPQLPQTKLFISLSFGFIFYQSCLKAKKAWSYMELTHRHMLQEKEEIDAHPEQEKQELAVIYRNHGFKSPLLEEIVDYISSDSTLLLNTMIREEFHISMESFPHPLYQGGTRMLGGCLGLLCFLPLILCASYTVAGIFSSVLIGILSLIKAKILGNDAISEVVWILGIFLTSISMICTCIKLL</sequence>
<dbReference type="GeneID" id="81477944"/>
<dbReference type="RefSeq" id="WP_021828663.1">
    <property type="nucleotide sequence ID" value="NZ_CP015840.1"/>
</dbReference>
<proteinExistence type="predicted"/>
<keyword evidence="3 5" id="KW-1133">Transmembrane helix</keyword>
<evidence type="ECO:0008006" key="8">
    <source>
        <dbReference type="Google" id="ProtNLM"/>
    </source>
</evidence>
<dbReference type="eggNOG" id="COG1814">
    <property type="taxonomic scope" value="Bacteria"/>
</dbReference>
<dbReference type="AlphaFoldDB" id="A0A173DYG5"/>
<dbReference type="Pfam" id="PF01988">
    <property type="entry name" value="VIT1"/>
    <property type="match status" value="1"/>
</dbReference>
<comment type="subcellular location">
    <subcellularLocation>
        <location evidence="1">Endomembrane system</location>
        <topology evidence="1">Multi-pass membrane protein</topology>
    </subcellularLocation>
</comment>
<evidence type="ECO:0000256" key="3">
    <source>
        <dbReference type="ARBA" id="ARBA00022989"/>
    </source>
</evidence>
<dbReference type="GO" id="GO:0030026">
    <property type="term" value="P:intracellular manganese ion homeostasis"/>
    <property type="evidence" value="ECO:0007669"/>
    <property type="project" value="InterPro"/>
</dbReference>